<dbReference type="GO" id="GO:0004674">
    <property type="term" value="F:protein serine/threonine kinase activity"/>
    <property type="evidence" value="ECO:0007669"/>
    <property type="project" value="UniProtKB-KW"/>
</dbReference>
<reference evidence="6" key="1">
    <citation type="submission" date="2016-10" db="EMBL/GenBank/DDBJ databases">
        <authorList>
            <person name="Benchimol M."/>
            <person name="Almeida L.G."/>
            <person name="Vasconcelos A.T."/>
            <person name="Perreira-Neves A."/>
            <person name="Rosa I.A."/>
            <person name="Tasca T."/>
            <person name="Bogo M.R."/>
            <person name="de Souza W."/>
        </authorList>
    </citation>
    <scope>NUCLEOTIDE SEQUENCE [LARGE SCALE GENOMIC DNA]</scope>
    <source>
        <strain evidence="6">K</strain>
    </source>
</reference>
<dbReference type="InterPro" id="IPR011009">
    <property type="entry name" value="Kinase-like_dom_sf"/>
</dbReference>
<accession>A0A1J4K606</accession>
<dbReference type="InterPro" id="IPR016024">
    <property type="entry name" value="ARM-type_fold"/>
</dbReference>
<dbReference type="PANTHER" id="PTHR44329:SF261">
    <property type="entry name" value="ZINC FINGER CONTAINING PROTEIN KINASE-RELATED"/>
    <property type="match status" value="1"/>
</dbReference>
<dbReference type="PROSITE" id="PS00107">
    <property type="entry name" value="PROTEIN_KINASE_ATP"/>
    <property type="match status" value="1"/>
</dbReference>
<dbReference type="InterPro" id="IPR001245">
    <property type="entry name" value="Ser-Thr/Tyr_kinase_cat_dom"/>
</dbReference>
<dbReference type="InterPro" id="IPR000719">
    <property type="entry name" value="Prot_kinase_dom"/>
</dbReference>
<dbReference type="CDD" id="cd13999">
    <property type="entry name" value="STKc_MAP3K-like"/>
    <property type="match status" value="1"/>
</dbReference>
<keyword evidence="6" id="KW-0418">Kinase</keyword>
<dbReference type="Pfam" id="PF07714">
    <property type="entry name" value="PK_Tyr_Ser-Thr"/>
    <property type="match status" value="1"/>
</dbReference>
<dbReference type="PROSITE" id="PS00108">
    <property type="entry name" value="PROTEIN_KINASE_ST"/>
    <property type="match status" value="1"/>
</dbReference>
<organism evidence="6 7">
    <name type="scientific">Tritrichomonas foetus</name>
    <dbReference type="NCBI Taxonomy" id="1144522"/>
    <lineage>
        <taxon>Eukaryota</taxon>
        <taxon>Metamonada</taxon>
        <taxon>Parabasalia</taxon>
        <taxon>Tritrichomonadida</taxon>
        <taxon>Tritrichomonadidae</taxon>
        <taxon>Tritrichomonas</taxon>
    </lineage>
</organism>
<gene>
    <name evidence="6" type="ORF">TRFO_25099</name>
</gene>
<dbReference type="Gene3D" id="1.10.510.10">
    <property type="entry name" value="Transferase(Phosphotransferase) domain 1"/>
    <property type="match status" value="1"/>
</dbReference>
<protein>
    <submittedName>
        <fullName evidence="6">TKL family protein kinase</fullName>
    </submittedName>
</protein>
<name>A0A1J4K606_9EUKA</name>
<dbReference type="AlphaFoldDB" id="A0A1J4K606"/>
<evidence type="ECO:0000256" key="1">
    <source>
        <dbReference type="ARBA" id="ARBA00022527"/>
    </source>
</evidence>
<comment type="caution">
    <text evidence="6">The sequence shown here is derived from an EMBL/GenBank/DDBJ whole genome shotgun (WGS) entry which is preliminary data.</text>
</comment>
<keyword evidence="2 4" id="KW-0547">Nucleotide-binding</keyword>
<keyword evidence="7" id="KW-1185">Reference proteome</keyword>
<proteinExistence type="predicted"/>
<evidence type="ECO:0000313" key="6">
    <source>
        <dbReference type="EMBL" id="OHT06847.1"/>
    </source>
</evidence>
<feature type="domain" description="Protein kinase" evidence="5">
    <location>
        <begin position="201"/>
        <end position="461"/>
    </location>
</feature>
<sequence>MESDIQTIAANIKLLQSMELVVYVHCSKINSLSQCLKQASALLHNLPPRSIKSKQITTVATILSLLDHTKQLFINCGRNVCLNFVLITSLNNVLTEFMQIRKDFSVNFSNLGYPEVAALFEISENELLLQNNVDLKRIFQFIVQLRKRQGIDKRPDVLEKMASRLKSINGSNLQISAEDSEFIALPPLPNRLDLIISRRDLELGPQIGSGQSGSVYKGVFISQEKQVAIKVLNCNNIDGNDINTTSRESAAFRREVSTLASLSHPSIIELIGYTDEKPFCIVTELLTSSLRARLKSESSKLTASERMIIAIDVARGLEYLHERNIIHRDLKSLNVLLDNRNRAKICDFGLSRIRSNILSVPLTGNIGTTPWMAPEVLMSSPVYDTRVDIYSYGILLWELLTCDVPYRGIPTEKLINKVLNDNLRPIIPENTPKRLERLITTCWDSNPSKRPTMPEILHNFVSPLCCFPGADLNYVLRQTNLQRRHTPSISDPAKMLEEISLSALREASKKSNKGNLYTLETYTELENSVALNRTIEKMRRIIKTGVIPPEMLTDLIKAVNVAKPAYVPRLLMLLSEIVTLPNKMTEFIQQNGAELICKLLSSDDCSAAEATLMFLNSRLCSSLSTVDIIRELLMFSSNDNHQFRQRAIELLLRMIDLRFDYLASLPTFNIHFLTFTLKPISSPLLIRLLKASIKLVNAAPSIPDEIVPQIVWLCSNCSETDLVLDLLESAFKFDNVPLLLEYDIWKVSAEKLPERSIFFTYYMNHNTPNLPDMIKALMESSDANDEALKLLITFSNNSRIAEIIVQYLPIKAKRKPVLVFQLYKSLISQDFCLDPVSHQVEFYVVCKDLLMTEHQAVVCSTVREVPINVKIIEKSGLQTRLVEMFLETQSYDSLWNIMSVIFTFCENNRFVAFRLLCSKLSELLRSDDEKIRLSSFLCLTNVIEPTSFGVDYFWYLKDAAEFSNSPLLSVQSKSLFVIKNYLSQCRNKINDIVDVFLLNFRCKNEISSEIAQIFLTNDTENDINPENIHKLNQIA</sequence>
<dbReference type="SUPFAM" id="SSF48371">
    <property type="entry name" value="ARM repeat"/>
    <property type="match status" value="1"/>
</dbReference>
<dbReference type="Proteomes" id="UP000179807">
    <property type="component" value="Unassembled WGS sequence"/>
</dbReference>
<evidence type="ECO:0000259" key="5">
    <source>
        <dbReference type="PROSITE" id="PS50011"/>
    </source>
</evidence>
<dbReference type="InterPro" id="IPR051681">
    <property type="entry name" value="Ser/Thr_Kinases-Pseudokinases"/>
</dbReference>
<dbReference type="SUPFAM" id="SSF56112">
    <property type="entry name" value="Protein kinase-like (PK-like)"/>
    <property type="match status" value="1"/>
</dbReference>
<dbReference type="EMBL" id="MLAK01000714">
    <property type="protein sequence ID" value="OHT06847.1"/>
    <property type="molecule type" value="Genomic_DNA"/>
</dbReference>
<dbReference type="InterPro" id="IPR008271">
    <property type="entry name" value="Ser/Thr_kinase_AS"/>
</dbReference>
<dbReference type="SMART" id="SM00220">
    <property type="entry name" value="S_TKc"/>
    <property type="match status" value="1"/>
</dbReference>
<keyword evidence="3 4" id="KW-0067">ATP-binding</keyword>
<evidence type="ECO:0000256" key="3">
    <source>
        <dbReference type="ARBA" id="ARBA00022840"/>
    </source>
</evidence>
<dbReference type="Gene3D" id="3.30.200.20">
    <property type="entry name" value="Phosphorylase Kinase, domain 1"/>
    <property type="match status" value="1"/>
</dbReference>
<dbReference type="GeneID" id="94838840"/>
<dbReference type="PANTHER" id="PTHR44329">
    <property type="entry name" value="SERINE/THREONINE-PROTEIN KINASE TNNI3K-RELATED"/>
    <property type="match status" value="1"/>
</dbReference>
<feature type="binding site" evidence="4">
    <location>
        <position position="230"/>
    </location>
    <ligand>
        <name>ATP</name>
        <dbReference type="ChEBI" id="CHEBI:30616"/>
    </ligand>
</feature>
<evidence type="ECO:0000313" key="7">
    <source>
        <dbReference type="Proteomes" id="UP000179807"/>
    </source>
</evidence>
<dbReference type="PROSITE" id="PS50011">
    <property type="entry name" value="PROTEIN_KINASE_DOM"/>
    <property type="match status" value="1"/>
</dbReference>
<dbReference type="OrthoDB" id="1668230at2759"/>
<dbReference type="GO" id="GO:0005524">
    <property type="term" value="F:ATP binding"/>
    <property type="evidence" value="ECO:0007669"/>
    <property type="project" value="UniProtKB-UniRule"/>
</dbReference>
<dbReference type="VEuPathDB" id="TrichDB:TRFO_25099"/>
<dbReference type="PRINTS" id="PR00109">
    <property type="entry name" value="TYRKINASE"/>
</dbReference>
<evidence type="ECO:0000256" key="2">
    <source>
        <dbReference type="ARBA" id="ARBA00022741"/>
    </source>
</evidence>
<dbReference type="RefSeq" id="XP_068359983.1">
    <property type="nucleotide sequence ID" value="XM_068504136.1"/>
</dbReference>
<dbReference type="InterPro" id="IPR017441">
    <property type="entry name" value="Protein_kinase_ATP_BS"/>
</dbReference>
<keyword evidence="1" id="KW-0723">Serine/threonine-protein kinase</keyword>
<evidence type="ECO:0000256" key="4">
    <source>
        <dbReference type="PROSITE-ProRule" id="PRU10141"/>
    </source>
</evidence>
<keyword evidence="6" id="KW-0808">Transferase</keyword>